<evidence type="ECO:0000259" key="5">
    <source>
        <dbReference type="PROSITE" id="PS51722"/>
    </source>
</evidence>
<accession>V6LJU4</accession>
<dbReference type="PANTHER" id="PTHR23115">
    <property type="entry name" value="TRANSLATION FACTOR"/>
    <property type="match status" value="1"/>
</dbReference>
<dbReference type="Pfam" id="PF22594">
    <property type="entry name" value="GTP-eEF1A_C"/>
    <property type="match status" value="1"/>
</dbReference>
<dbReference type="VEuPathDB" id="GiardiaDB:SS50377_21218"/>
<dbReference type="InterPro" id="IPR054696">
    <property type="entry name" value="GTP-eEF1A_C"/>
</dbReference>
<organism evidence="6">
    <name type="scientific">Spironucleus salmonicida</name>
    <dbReference type="NCBI Taxonomy" id="348837"/>
    <lineage>
        <taxon>Eukaryota</taxon>
        <taxon>Metamonada</taxon>
        <taxon>Diplomonadida</taxon>
        <taxon>Hexamitidae</taxon>
        <taxon>Hexamitinae</taxon>
        <taxon>Spironucleus</taxon>
    </lineage>
</organism>
<dbReference type="InterPro" id="IPR009001">
    <property type="entry name" value="Transl_elong_EF1A/Init_IF2_C"/>
</dbReference>
<keyword evidence="8" id="KW-1185">Reference proteome</keyword>
<protein>
    <submittedName>
        <fullName evidence="6">Elongation factor Tu GTP binding domain-containing protein</fullName>
    </submittedName>
</protein>
<evidence type="ECO:0000313" key="6">
    <source>
        <dbReference type="EMBL" id="EST43991.1"/>
    </source>
</evidence>
<dbReference type="Pfam" id="PF00009">
    <property type="entry name" value="GTP_EFTU"/>
    <property type="match status" value="1"/>
</dbReference>
<dbReference type="AlphaFoldDB" id="V6LJU4"/>
<dbReference type="Gene3D" id="2.40.30.10">
    <property type="entry name" value="Translation factors"/>
    <property type="match status" value="1"/>
</dbReference>
<name>V6LJU4_9EUKA</name>
<keyword evidence="2" id="KW-0547">Nucleotide-binding</keyword>
<reference evidence="6 7" key="1">
    <citation type="journal article" date="2014" name="PLoS Genet.">
        <title>The Genome of Spironucleus salmonicida Highlights a Fish Pathogen Adapted to Fluctuating Environments.</title>
        <authorList>
            <person name="Xu F."/>
            <person name="Jerlstrom-Hultqvist J."/>
            <person name="Einarsson E."/>
            <person name="Astvaldsson A."/>
            <person name="Svard S.G."/>
            <person name="Andersson J.O."/>
        </authorList>
    </citation>
    <scope>NUCLEOTIDE SEQUENCE</scope>
    <source>
        <strain evidence="7">ATCC 50377</strain>
    </source>
</reference>
<dbReference type="SUPFAM" id="SSF52540">
    <property type="entry name" value="P-loop containing nucleoside triphosphate hydrolases"/>
    <property type="match status" value="1"/>
</dbReference>
<comment type="similarity">
    <text evidence="1">Belongs to the TRAFAC class translation factor GTPase superfamily. Classic translation factor GTPase family. EF-Tu/EF-1A subfamily.</text>
</comment>
<sequence>MDYYDDQSEEEFDYIKQAQIKKIKDQQQKLKAKQQKDKQLQQIQQYPSESISPVPVESCISQQPNALQFSSSASQKHLQDLLNQYAEKTDLITPKKHLQLNLIPNIITVGNVDAGKSTIFGHLCQLLEQDEKKLKELTTISEQLKKPSFAYAYFLDTNAEERERGVTMAVNSYYLDIEDQFYLMQDCPGHLDFADSILTQVLKPDCGVLVVEAANFERLKDNILQHLYFLVLFAVRKIIILVNKLDKVEYSKVVFDDICGKTIQLFNTIQLKSKIVLECVPVAGLSENDSNLVSYTEKLSFAQSTVKQSLLCVKKETVKLKQNHPIAVILDCYVENGSINVTLFLDQGILQIDDVVFVCPSQILFKVVQITTFADVQSLICNQQAKIVLQPFLKQVDKLRVAIDPNQAFQAIHKGDSLELAGAFMTKQTKSKITKTIRIQLLVVKNQNLCIGDDVEVFIGIQRREAKVMKIDAIWQKGQFLTTNDCILNENQLASIVLKVDKEIVCIKFEQSKIFGRVVVRKENTMCGFGYVVGIKEK</sequence>
<dbReference type="GO" id="GO:0003746">
    <property type="term" value="F:translation elongation factor activity"/>
    <property type="evidence" value="ECO:0007669"/>
    <property type="project" value="UniProtKB-KW"/>
</dbReference>
<dbReference type="OrthoDB" id="342024at2759"/>
<evidence type="ECO:0000256" key="1">
    <source>
        <dbReference type="ARBA" id="ARBA00007249"/>
    </source>
</evidence>
<gene>
    <name evidence="6" type="ORF">SS50377_16300</name>
    <name evidence="7" type="ORF">SS50377_21218</name>
</gene>
<evidence type="ECO:0000256" key="4">
    <source>
        <dbReference type="SAM" id="Coils"/>
    </source>
</evidence>
<dbReference type="InterPro" id="IPR027417">
    <property type="entry name" value="P-loop_NTPase"/>
</dbReference>
<dbReference type="Proteomes" id="UP000018208">
    <property type="component" value="Unassembled WGS sequence"/>
</dbReference>
<keyword evidence="6" id="KW-0648">Protein biosynthesis</keyword>
<reference evidence="7" key="2">
    <citation type="submission" date="2020-12" db="EMBL/GenBank/DDBJ databases">
        <title>New Spironucleus salmonicida genome in near-complete chromosomes.</title>
        <authorList>
            <person name="Xu F."/>
            <person name="Kurt Z."/>
            <person name="Jimenez-Gonzalez A."/>
            <person name="Astvaldsson A."/>
            <person name="Andersson J.O."/>
            <person name="Svard S.G."/>
        </authorList>
    </citation>
    <scope>NUCLEOTIDE SEQUENCE</scope>
    <source>
        <strain evidence="7">ATCC 50377</strain>
    </source>
</reference>
<keyword evidence="4" id="KW-0175">Coiled coil</keyword>
<dbReference type="GO" id="GO:0005525">
    <property type="term" value="F:GTP binding"/>
    <property type="evidence" value="ECO:0007669"/>
    <property type="project" value="UniProtKB-KW"/>
</dbReference>
<dbReference type="InterPro" id="IPR000795">
    <property type="entry name" value="T_Tr_GTP-bd_dom"/>
</dbReference>
<evidence type="ECO:0000256" key="3">
    <source>
        <dbReference type="ARBA" id="ARBA00023134"/>
    </source>
</evidence>
<dbReference type="GO" id="GO:0003924">
    <property type="term" value="F:GTPase activity"/>
    <property type="evidence" value="ECO:0007669"/>
    <property type="project" value="InterPro"/>
</dbReference>
<evidence type="ECO:0000313" key="7">
    <source>
        <dbReference type="EMBL" id="KAH0577864.1"/>
    </source>
</evidence>
<keyword evidence="3" id="KW-0342">GTP-binding</keyword>
<keyword evidence="6" id="KW-0251">Elongation factor</keyword>
<dbReference type="InterPro" id="IPR050100">
    <property type="entry name" value="TRAFAC_GTPase_members"/>
</dbReference>
<dbReference type="PROSITE" id="PS51722">
    <property type="entry name" value="G_TR_2"/>
    <property type="match status" value="1"/>
</dbReference>
<feature type="domain" description="Tr-type G" evidence="5">
    <location>
        <begin position="101"/>
        <end position="356"/>
    </location>
</feature>
<evidence type="ECO:0000313" key="8">
    <source>
        <dbReference type="Proteomes" id="UP000018208"/>
    </source>
</evidence>
<dbReference type="SUPFAM" id="SSF50465">
    <property type="entry name" value="EF-Tu/eEF-1alpha/eIF2-gamma C-terminal domain"/>
    <property type="match status" value="1"/>
</dbReference>
<proteinExistence type="inferred from homology"/>
<evidence type="ECO:0000256" key="2">
    <source>
        <dbReference type="ARBA" id="ARBA00022741"/>
    </source>
</evidence>
<feature type="coiled-coil region" evidence="4">
    <location>
        <begin position="16"/>
        <end position="43"/>
    </location>
</feature>
<dbReference type="Gene3D" id="3.40.50.300">
    <property type="entry name" value="P-loop containing nucleotide triphosphate hydrolases"/>
    <property type="match status" value="1"/>
</dbReference>
<dbReference type="EMBL" id="KI546130">
    <property type="protein sequence ID" value="EST43991.1"/>
    <property type="molecule type" value="Genomic_DNA"/>
</dbReference>
<dbReference type="EMBL" id="AUWU02000001">
    <property type="protein sequence ID" value="KAH0577864.1"/>
    <property type="molecule type" value="Genomic_DNA"/>
</dbReference>
<dbReference type="PRINTS" id="PR00315">
    <property type="entry name" value="ELONGATNFCT"/>
</dbReference>